<name>A0A1W5D5J0_9LECA</name>
<sequence length="620" mass="67199">MASALTHFPNRSNIEFRHERYTIYPKDNQQLPPPARDWRREVASGVPSAPGDRAGPSRHSSTAFLGRPSIDSELPANLAMQHESRRRKGRSLKSGPAESWRRRSSVPTAETVKVSFHIQRTLQLKSTPKLQLPSFELLGIANPHPDKLRFSRQSRASHGGQCPTDAARGDLEIESVEVVTDEHTILHWVAPINEDSSDAMSTTMATFTPTTMGLEVLEITAASSGPGEGATASETHGQGQREGTSGERSAAPQPSSHQDAEIFGSESGQSWLEQAVAVALSTIQTAGTPGDAVKFLSHAMPSPASGTNESSATAFLAIISALQEKVYSGHVQYISITHAVPLRFNLADLPTSPPSTPNPTVPGGSDYFSVFANAVAVIDRHGQAAFNTPMPSSPCPVVPPASVEISLLERYIPPSTIQEYLDLFSATDPSALVDRLVELRPNGGTLVFIYPTRAGAETFANNYLGPILDPLLRTLVVLHKLSADIGIDIGKMATVEHLATFESTKRKLNSLFSKLNRGSSLQTTASEKKMSYSLLHSCKGKVQMDRKVWAEWWAQQEIPRVREVMARYWKRAQHLPADADVTSAVLVREIANGVASRPYSKGAAPTEGIEVGVFVIRRTA</sequence>
<evidence type="ECO:0000313" key="3">
    <source>
        <dbReference type="Proteomes" id="UP000192927"/>
    </source>
</evidence>
<evidence type="ECO:0000256" key="1">
    <source>
        <dbReference type="SAM" id="MobiDB-lite"/>
    </source>
</evidence>
<feature type="region of interest" description="Disordered" evidence="1">
    <location>
        <begin position="24"/>
        <end position="104"/>
    </location>
</feature>
<protein>
    <submittedName>
        <fullName evidence="2">Uncharacterized protein</fullName>
    </submittedName>
</protein>
<dbReference type="AlphaFoldDB" id="A0A1W5D5J0"/>
<keyword evidence="3" id="KW-1185">Reference proteome</keyword>
<dbReference type="Proteomes" id="UP000192927">
    <property type="component" value="Unassembled WGS sequence"/>
</dbReference>
<proteinExistence type="predicted"/>
<feature type="region of interest" description="Disordered" evidence="1">
    <location>
        <begin position="223"/>
        <end position="261"/>
    </location>
</feature>
<accession>A0A1W5D5J0</accession>
<evidence type="ECO:0000313" key="2">
    <source>
        <dbReference type="EMBL" id="SLM38394.1"/>
    </source>
</evidence>
<organism evidence="2 3">
    <name type="scientific">Lasallia pustulata</name>
    <dbReference type="NCBI Taxonomy" id="136370"/>
    <lineage>
        <taxon>Eukaryota</taxon>
        <taxon>Fungi</taxon>
        <taxon>Dikarya</taxon>
        <taxon>Ascomycota</taxon>
        <taxon>Pezizomycotina</taxon>
        <taxon>Lecanoromycetes</taxon>
        <taxon>OSLEUM clade</taxon>
        <taxon>Umbilicariomycetidae</taxon>
        <taxon>Umbilicariales</taxon>
        <taxon>Umbilicariaceae</taxon>
        <taxon>Lasallia</taxon>
    </lineage>
</organism>
<reference evidence="3" key="1">
    <citation type="submission" date="2017-03" db="EMBL/GenBank/DDBJ databases">
        <authorList>
            <person name="Sharma R."/>
            <person name="Thines M."/>
        </authorList>
    </citation>
    <scope>NUCLEOTIDE SEQUENCE [LARGE SCALE GENOMIC DNA]</scope>
</reference>
<dbReference type="EMBL" id="FWEW01002474">
    <property type="protein sequence ID" value="SLM38394.1"/>
    <property type="molecule type" value="Genomic_DNA"/>
</dbReference>
<feature type="compositionally biased region" description="Polar residues" evidence="1">
    <location>
        <begin position="232"/>
        <end position="257"/>
    </location>
</feature>